<reference evidence="4" key="1">
    <citation type="journal article" date="2019" name="Int. J. Syst. Evol. Microbiol.">
        <title>The Global Catalogue of Microorganisms (GCM) 10K type strain sequencing project: providing services to taxonomists for standard genome sequencing and annotation.</title>
        <authorList>
            <consortium name="The Broad Institute Genomics Platform"/>
            <consortium name="The Broad Institute Genome Sequencing Center for Infectious Disease"/>
            <person name="Wu L."/>
            <person name="Ma J."/>
        </authorList>
    </citation>
    <scope>NUCLEOTIDE SEQUENCE [LARGE SCALE GENOMIC DNA]</scope>
    <source>
        <strain evidence="4">GH52</strain>
    </source>
</reference>
<name>A0ABW4YNZ5_9BACL</name>
<dbReference type="InterPro" id="IPR041644">
    <property type="entry name" value="GNAT_C"/>
</dbReference>
<dbReference type="Pfam" id="PF18082">
    <property type="entry name" value="NAT_N"/>
    <property type="match status" value="1"/>
</dbReference>
<keyword evidence="4" id="KW-1185">Reference proteome</keyword>
<accession>A0ABW4YNZ5</accession>
<feature type="domain" description="N-acyltransferase N-terminal" evidence="1">
    <location>
        <begin position="19"/>
        <end position="133"/>
    </location>
</feature>
<protein>
    <submittedName>
        <fullName evidence="3">Acyltransferase domain-containing protein</fullName>
    </submittedName>
</protein>
<feature type="domain" description="GNAT-like C-terminal" evidence="2">
    <location>
        <begin position="135"/>
        <end position="355"/>
    </location>
</feature>
<dbReference type="Gene3D" id="3.40.630.120">
    <property type="match status" value="1"/>
</dbReference>
<keyword evidence="3" id="KW-0012">Acyltransferase</keyword>
<keyword evidence="3" id="KW-0808">Transferase</keyword>
<evidence type="ECO:0000259" key="1">
    <source>
        <dbReference type="Pfam" id="PF18082"/>
    </source>
</evidence>
<sequence>MDDLLDYISDEPLKTAIIRTGKLIEQNEWLLQLTERLEQLLFDESGTTSYWNCYLEHKAEIDSLLEEDKDCYLAYVSKVAFPRLQQYYARLGIPHHIMAATLADIDLRAHNYRMMFGGVGIDDYRWMTNHITGRIFQIGRLQYIYSRKFAFNSRIYRHRQSGLLLKIAEGNLFVDEQGFITNEQQAVFQTTLIENEHQVTGNIIDEKGNITNTRVEIAYANYENVVQSGDAVIDIHIPASGKMEYNDCLASLEAAFTFAQTYFPDMKFRGFVCSSWLLSDEVMEMLPETSNLVRFSGSFIRCAGRHSDHELIYKWIFGMDKEKHDYKSHVPITTLQRGTHQLLDQGRWFEKRTGFITPEVFL</sequence>
<comment type="caution">
    <text evidence="3">The sequence shown here is derived from an EMBL/GenBank/DDBJ whole genome shotgun (WGS) entry which is preliminary data.</text>
</comment>
<gene>
    <name evidence="3" type="ORF">ACFSJH_17180</name>
</gene>
<dbReference type="Proteomes" id="UP001597362">
    <property type="component" value="Unassembled WGS sequence"/>
</dbReference>
<evidence type="ECO:0000313" key="3">
    <source>
        <dbReference type="EMBL" id="MFD2117466.1"/>
    </source>
</evidence>
<dbReference type="GO" id="GO:0016746">
    <property type="term" value="F:acyltransferase activity"/>
    <property type="evidence" value="ECO:0007669"/>
    <property type="project" value="UniProtKB-KW"/>
</dbReference>
<proteinExistence type="predicted"/>
<organism evidence="3 4">
    <name type="scientific">Paenibacillus yanchengensis</name>
    <dbReference type="NCBI Taxonomy" id="2035833"/>
    <lineage>
        <taxon>Bacteria</taxon>
        <taxon>Bacillati</taxon>
        <taxon>Bacillota</taxon>
        <taxon>Bacilli</taxon>
        <taxon>Bacillales</taxon>
        <taxon>Paenibacillaceae</taxon>
        <taxon>Paenibacillus</taxon>
    </lineage>
</organism>
<dbReference type="RefSeq" id="WP_377774663.1">
    <property type="nucleotide sequence ID" value="NZ_JBHUHO010000040.1"/>
</dbReference>
<evidence type="ECO:0000313" key="4">
    <source>
        <dbReference type="Proteomes" id="UP001597362"/>
    </source>
</evidence>
<evidence type="ECO:0000259" key="2">
    <source>
        <dbReference type="Pfam" id="PF18164"/>
    </source>
</evidence>
<dbReference type="InterPro" id="IPR041273">
    <property type="entry name" value="NAT_N"/>
</dbReference>
<dbReference type="EMBL" id="JBHUHO010000040">
    <property type="protein sequence ID" value="MFD2117466.1"/>
    <property type="molecule type" value="Genomic_DNA"/>
</dbReference>
<dbReference type="Pfam" id="PF18164">
    <property type="entry name" value="GNAT_C"/>
    <property type="match status" value="1"/>
</dbReference>